<sequence length="190" mass="20993">MNRVRRLAYVTRHRDEARCSRGIGRRGAKCPAGRLRLLRLGGNMRSWVLLLLLAALSAALLRLGSAEGDPLPSSLVDLVRNPISSVDDLKLLLQQETNAIEEEKDGMIFSPCTMADTLEVFGDKDRYINRKAHYDKAIISVEDPSASMSILPFPAPSRSDTRQPQDCASKADLHRHIDLSTTNSATILKA</sequence>
<accession>A0AAD3NG19</accession>
<proteinExistence type="predicted"/>
<name>A0AAD3NG19_LATJO</name>
<keyword evidence="2" id="KW-1185">Reference proteome</keyword>
<gene>
    <name evidence="1" type="ORF">AKAME5_002241000</name>
</gene>
<evidence type="ECO:0000313" key="2">
    <source>
        <dbReference type="Proteomes" id="UP001279410"/>
    </source>
</evidence>
<comment type="caution">
    <text evidence="1">The sequence shown here is derived from an EMBL/GenBank/DDBJ whole genome shotgun (WGS) entry which is preliminary data.</text>
</comment>
<reference evidence="1" key="1">
    <citation type="submission" date="2022-08" db="EMBL/GenBank/DDBJ databases">
        <title>Genome sequencing of akame (Lates japonicus).</title>
        <authorList>
            <person name="Hashiguchi Y."/>
            <person name="Takahashi H."/>
        </authorList>
    </citation>
    <scope>NUCLEOTIDE SEQUENCE</scope>
    <source>
        <strain evidence="1">Kochi</strain>
    </source>
</reference>
<dbReference type="Proteomes" id="UP001279410">
    <property type="component" value="Unassembled WGS sequence"/>
</dbReference>
<dbReference type="AlphaFoldDB" id="A0AAD3NG19"/>
<protein>
    <submittedName>
        <fullName evidence="1">Bromodomain-containing protein 4</fullName>
    </submittedName>
</protein>
<dbReference type="EMBL" id="BRZM01000510">
    <property type="protein sequence ID" value="GLD71090.1"/>
    <property type="molecule type" value="Genomic_DNA"/>
</dbReference>
<evidence type="ECO:0000313" key="1">
    <source>
        <dbReference type="EMBL" id="GLD71090.1"/>
    </source>
</evidence>
<organism evidence="1 2">
    <name type="scientific">Lates japonicus</name>
    <name type="common">Japanese lates</name>
    <dbReference type="NCBI Taxonomy" id="270547"/>
    <lineage>
        <taxon>Eukaryota</taxon>
        <taxon>Metazoa</taxon>
        <taxon>Chordata</taxon>
        <taxon>Craniata</taxon>
        <taxon>Vertebrata</taxon>
        <taxon>Euteleostomi</taxon>
        <taxon>Actinopterygii</taxon>
        <taxon>Neopterygii</taxon>
        <taxon>Teleostei</taxon>
        <taxon>Neoteleostei</taxon>
        <taxon>Acanthomorphata</taxon>
        <taxon>Carangaria</taxon>
        <taxon>Carangaria incertae sedis</taxon>
        <taxon>Centropomidae</taxon>
        <taxon>Lates</taxon>
    </lineage>
</organism>